<protein>
    <submittedName>
        <fullName evidence="2">Uncharacterized protein</fullName>
    </submittedName>
</protein>
<reference evidence="2 3" key="1">
    <citation type="submission" date="2019-02" db="EMBL/GenBank/DDBJ databases">
        <title>Sequencing the genomes of 1000 actinobacteria strains.</title>
        <authorList>
            <person name="Klenk H.-P."/>
        </authorList>
    </citation>
    <scope>NUCLEOTIDE SEQUENCE [LARGE SCALE GENOMIC DNA]</scope>
    <source>
        <strain evidence="2 3">DSM 16932</strain>
    </source>
</reference>
<evidence type="ECO:0000313" key="2">
    <source>
        <dbReference type="EMBL" id="RZS61362.1"/>
    </source>
</evidence>
<accession>A0A4Q7M406</accession>
<comment type="caution">
    <text evidence="2">The sequence shown here is derived from an EMBL/GenBank/DDBJ whole genome shotgun (WGS) entry which is preliminary data.</text>
</comment>
<name>A0A4Q7M406_9MICO</name>
<dbReference type="RefSeq" id="WP_165399879.1">
    <property type="nucleotide sequence ID" value="NZ_SGWX01000001.1"/>
</dbReference>
<organism evidence="2 3">
    <name type="scientific">Xylanimonas ulmi</name>
    <dbReference type="NCBI Taxonomy" id="228973"/>
    <lineage>
        <taxon>Bacteria</taxon>
        <taxon>Bacillati</taxon>
        <taxon>Actinomycetota</taxon>
        <taxon>Actinomycetes</taxon>
        <taxon>Micrococcales</taxon>
        <taxon>Promicromonosporaceae</taxon>
        <taxon>Xylanimonas</taxon>
    </lineage>
</organism>
<keyword evidence="3" id="KW-1185">Reference proteome</keyword>
<gene>
    <name evidence="2" type="ORF">EV386_1661</name>
</gene>
<evidence type="ECO:0000313" key="3">
    <source>
        <dbReference type="Proteomes" id="UP000293852"/>
    </source>
</evidence>
<feature type="compositionally biased region" description="Low complexity" evidence="1">
    <location>
        <begin position="14"/>
        <end position="23"/>
    </location>
</feature>
<dbReference type="AlphaFoldDB" id="A0A4Q7M406"/>
<dbReference type="Proteomes" id="UP000293852">
    <property type="component" value="Unassembled WGS sequence"/>
</dbReference>
<feature type="region of interest" description="Disordered" evidence="1">
    <location>
        <begin position="1"/>
        <end position="24"/>
    </location>
</feature>
<evidence type="ECO:0000256" key="1">
    <source>
        <dbReference type="SAM" id="MobiDB-lite"/>
    </source>
</evidence>
<sequence>MQDRTNDTQPANQYDDAAGFAGYDDLEPSKLIKPRVVLEKLDDEAGFAGYDDAR</sequence>
<dbReference type="EMBL" id="SGWX01000001">
    <property type="protein sequence ID" value="RZS61362.1"/>
    <property type="molecule type" value="Genomic_DNA"/>
</dbReference>
<proteinExistence type="predicted"/>